<protein>
    <recommendedName>
        <fullName evidence="5">SH3 domain-containing protein</fullName>
    </recommendedName>
</protein>
<feature type="chain" id="PRO_5038962726" description="SH3 domain-containing protein" evidence="2">
    <location>
        <begin position="34"/>
        <end position="115"/>
    </location>
</feature>
<evidence type="ECO:0000256" key="2">
    <source>
        <dbReference type="SAM" id="SignalP"/>
    </source>
</evidence>
<dbReference type="PROSITE" id="PS51318">
    <property type="entry name" value="TAT"/>
    <property type="match status" value="1"/>
</dbReference>
<evidence type="ECO:0000313" key="3">
    <source>
        <dbReference type="EMBL" id="QKG27179.1"/>
    </source>
</evidence>
<dbReference type="AlphaFoldDB" id="A0A7D3W1D1"/>
<sequence length="115" mass="11538">MMKQLARRALTGLATAALAGALTTAPTAAPALAGTAHAATARAGDYWVRALNSGSGRVTADARCNPGDHVVGGNTVHDAADGEVVEQGPDPDDGGWSGTVDGDGWFHVAAYAHCQ</sequence>
<dbReference type="InterPro" id="IPR006311">
    <property type="entry name" value="TAT_signal"/>
</dbReference>
<gene>
    <name evidence="3" type="ORF">ACTIVE_8832</name>
</gene>
<feature type="signal peptide" evidence="2">
    <location>
        <begin position="1"/>
        <end position="33"/>
    </location>
</feature>
<keyword evidence="2" id="KW-0732">Signal</keyword>
<organism evidence="3 4">
    <name type="scientific">Actinomadura verrucosospora</name>
    <dbReference type="NCBI Taxonomy" id="46165"/>
    <lineage>
        <taxon>Bacteria</taxon>
        <taxon>Bacillati</taxon>
        <taxon>Actinomycetota</taxon>
        <taxon>Actinomycetes</taxon>
        <taxon>Streptosporangiales</taxon>
        <taxon>Thermomonosporaceae</taxon>
        <taxon>Actinomadura</taxon>
    </lineage>
</organism>
<feature type="compositionally biased region" description="Acidic residues" evidence="1">
    <location>
        <begin position="81"/>
        <end position="93"/>
    </location>
</feature>
<evidence type="ECO:0008006" key="5">
    <source>
        <dbReference type="Google" id="ProtNLM"/>
    </source>
</evidence>
<dbReference type="Proteomes" id="UP000501240">
    <property type="component" value="Chromosome"/>
</dbReference>
<keyword evidence="4" id="KW-1185">Reference proteome</keyword>
<evidence type="ECO:0000256" key="1">
    <source>
        <dbReference type="SAM" id="MobiDB-lite"/>
    </source>
</evidence>
<feature type="region of interest" description="Disordered" evidence="1">
    <location>
        <begin position="65"/>
        <end position="97"/>
    </location>
</feature>
<dbReference type="EMBL" id="CP053892">
    <property type="protein sequence ID" value="QKG27179.1"/>
    <property type="molecule type" value="Genomic_DNA"/>
</dbReference>
<reference evidence="3 4" key="1">
    <citation type="submission" date="2020-05" db="EMBL/GenBank/DDBJ databases">
        <title>Actinomadura verrucosospora NRRL-B18236 (PFL_A860) Genome sequencing and assembly.</title>
        <authorList>
            <person name="Samborskyy M."/>
        </authorList>
    </citation>
    <scope>NUCLEOTIDE SEQUENCE [LARGE SCALE GENOMIC DNA]</scope>
    <source>
        <strain evidence="3 4">NRRL:B18236</strain>
    </source>
</reference>
<accession>A0A7D3W1D1</accession>
<name>A0A7D3W1D1_ACTVE</name>
<proteinExistence type="predicted"/>
<evidence type="ECO:0000313" key="4">
    <source>
        <dbReference type="Proteomes" id="UP000501240"/>
    </source>
</evidence>